<comment type="caution">
    <text evidence="1">The sequence shown here is derived from an EMBL/GenBank/DDBJ whole genome shotgun (WGS) entry which is preliminary data.</text>
</comment>
<protein>
    <submittedName>
        <fullName evidence="1">Uncharacterized protein</fullName>
    </submittedName>
</protein>
<reference evidence="1" key="1">
    <citation type="submission" date="2019-08" db="EMBL/GenBank/DDBJ databases">
        <authorList>
            <person name="Kucharzyk K."/>
            <person name="Murdoch R.W."/>
            <person name="Higgins S."/>
            <person name="Loffler F."/>
        </authorList>
    </citation>
    <scope>NUCLEOTIDE SEQUENCE</scope>
</reference>
<dbReference type="AlphaFoldDB" id="A0A645G5C0"/>
<organism evidence="1">
    <name type="scientific">bioreactor metagenome</name>
    <dbReference type="NCBI Taxonomy" id="1076179"/>
    <lineage>
        <taxon>unclassified sequences</taxon>
        <taxon>metagenomes</taxon>
        <taxon>ecological metagenomes</taxon>
    </lineage>
</organism>
<gene>
    <name evidence="1" type="ORF">SDC9_168705</name>
</gene>
<sequence length="193" mass="22081">MQGTAGDINPLDNPEYITGEKLATEVIEVLDRPMSQISGPISCFLDTIEIEVPLKSREEILAYTGDEIINANAMLAERNHTWGKIMLDYLQKGKKQFPMPVYVHTLNIGDWKLVGLSRETTTPYSFRVKGLWPDKMISVAGYTNDVSSYLPTRLHIEKRNYEGLDSFYWYGMPDTFPLDVEEKIISEVKKNNR</sequence>
<name>A0A645G5C0_9ZZZZ</name>
<evidence type="ECO:0000313" key="1">
    <source>
        <dbReference type="EMBL" id="MPN21326.1"/>
    </source>
</evidence>
<accession>A0A645G5C0</accession>
<proteinExistence type="predicted"/>
<dbReference type="EMBL" id="VSSQ01069287">
    <property type="protein sequence ID" value="MPN21326.1"/>
    <property type="molecule type" value="Genomic_DNA"/>
</dbReference>